<keyword evidence="2" id="KW-0520">NAD</keyword>
<evidence type="ECO:0000256" key="2">
    <source>
        <dbReference type="ARBA" id="ARBA00023027"/>
    </source>
</evidence>
<accession>A0AA97F930</accession>
<dbReference type="SUPFAM" id="SSF51735">
    <property type="entry name" value="NAD(P)-binding Rossmann-fold domains"/>
    <property type="match status" value="1"/>
</dbReference>
<evidence type="ECO:0000256" key="1">
    <source>
        <dbReference type="ARBA" id="ARBA00023002"/>
    </source>
</evidence>
<feature type="domain" description="D-isomer specific 2-hydroxyacid dehydrogenase catalytic" evidence="4">
    <location>
        <begin position="27"/>
        <end position="308"/>
    </location>
</feature>
<protein>
    <submittedName>
        <fullName evidence="6">D-2-hydroxyacid dehydrogenase</fullName>
    </submittedName>
</protein>
<dbReference type="AlphaFoldDB" id="A0AA97F930"/>
<dbReference type="Pfam" id="PF02826">
    <property type="entry name" value="2-Hacid_dh_C"/>
    <property type="match status" value="1"/>
</dbReference>
<dbReference type="Pfam" id="PF00389">
    <property type="entry name" value="2-Hacid_dh"/>
    <property type="match status" value="1"/>
</dbReference>
<dbReference type="PANTHER" id="PTHR43333">
    <property type="entry name" value="2-HACID_DH_C DOMAIN-CONTAINING PROTEIN"/>
    <property type="match status" value="1"/>
</dbReference>
<dbReference type="InterPro" id="IPR006139">
    <property type="entry name" value="D-isomer_2_OHA_DH_cat_dom"/>
</dbReference>
<sequence>MAKAVISAMIRPLLEGQLPDGIEPVWFMSADEAKAEIADAEIAWVDMNDPLAMKDIVLAGENLKWLSTIYAGLDHFPVKELAERGTIVTNGVGINTIAVAEYAVMGMLSLAKGYPNVVRAADKREWLTASPGVVELYETKALIIGYGAIGRAIGERLSGFGVEVTGVARTARPDQGILGADDWQARIGDYDWIVLAMPSTAETSSLFGAEQIAAMKLEAFLVNIARGDCVDQDALIEALTAKRLAGAFLDVTSPEPLPKDHALWSLPNVQLSMHLSGRAQQKMFPRSAALFLRNAAAYVTGKPLENQVDLTLGY</sequence>
<gene>
    <name evidence="6" type="ORF">RB602_12865</name>
</gene>
<dbReference type="SUPFAM" id="SSF52283">
    <property type="entry name" value="Formate/glycerate dehydrogenase catalytic domain-like"/>
    <property type="match status" value="1"/>
</dbReference>
<reference evidence="6 7" key="1">
    <citation type="submission" date="2023-10" db="EMBL/GenBank/DDBJ databases">
        <title>Complete genome sequence of a Sphingomonadaceae bacterium.</title>
        <authorList>
            <person name="Yan C."/>
        </authorList>
    </citation>
    <scope>NUCLEOTIDE SEQUENCE [LARGE SCALE GENOMIC DNA]</scope>
    <source>
        <strain evidence="6 7">SCSIO 66989</strain>
    </source>
</reference>
<dbReference type="EMBL" id="CP136594">
    <property type="protein sequence ID" value="WOE74725.1"/>
    <property type="molecule type" value="Genomic_DNA"/>
</dbReference>
<feature type="domain" description="D-isomer specific 2-hydroxyacid dehydrogenase NAD-binding" evidence="5">
    <location>
        <begin position="105"/>
        <end position="275"/>
    </location>
</feature>
<name>A0AA97F930_9SPHN</name>
<dbReference type="InterPro" id="IPR036291">
    <property type="entry name" value="NAD(P)-bd_dom_sf"/>
</dbReference>
<comment type="similarity">
    <text evidence="3">Belongs to the D-isomer specific 2-hydroxyacid dehydrogenase family.</text>
</comment>
<dbReference type="CDD" id="cd05300">
    <property type="entry name" value="2-Hacid_dh_1"/>
    <property type="match status" value="1"/>
</dbReference>
<dbReference type="Gene3D" id="3.40.50.720">
    <property type="entry name" value="NAD(P)-binding Rossmann-like Domain"/>
    <property type="match status" value="2"/>
</dbReference>
<evidence type="ECO:0000256" key="3">
    <source>
        <dbReference type="RuleBase" id="RU003719"/>
    </source>
</evidence>
<keyword evidence="1 3" id="KW-0560">Oxidoreductase</keyword>
<dbReference type="GO" id="GO:0016616">
    <property type="term" value="F:oxidoreductase activity, acting on the CH-OH group of donors, NAD or NADP as acceptor"/>
    <property type="evidence" value="ECO:0007669"/>
    <property type="project" value="InterPro"/>
</dbReference>
<evidence type="ECO:0000259" key="5">
    <source>
        <dbReference type="Pfam" id="PF02826"/>
    </source>
</evidence>
<dbReference type="KEGG" id="acoa:RB602_12865"/>
<dbReference type="PANTHER" id="PTHR43333:SF1">
    <property type="entry name" value="D-ISOMER SPECIFIC 2-HYDROXYACID DEHYDROGENASE NAD-BINDING DOMAIN-CONTAINING PROTEIN"/>
    <property type="match status" value="1"/>
</dbReference>
<dbReference type="Proteomes" id="UP001302429">
    <property type="component" value="Chromosome"/>
</dbReference>
<evidence type="ECO:0000313" key="6">
    <source>
        <dbReference type="EMBL" id="WOE74725.1"/>
    </source>
</evidence>
<evidence type="ECO:0000259" key="4">
    <source>
        <dbReference type="Pfam" id="PF00389"/>
    </source>
</evidence>
<dbReference type="RefSeq" id="WP_317081008.1">
    <property type="nucleotide sequence ID" value="NZ_CP136594.1"/>
</dbReference>
<proteinExistence type="inferred from homology"/>
<dbReference type="InterPro" id="IPR006140">
    <property type="entry name" value="D-isomer_DH_NAD-bd"/>
</dbReference>
<dbReference type="GO" id="GO:0051287">
    <property type="term" value="F:NAD binding"/>
    <property type="evidence" value="ECO:0007669"/>
    <property type="project" value="InterPro"/>
</dbReference>
<keyword evidence="7" id="KW-1185">Reference proteome</keyword>
<organism evidence="6 7">
    <name type="scientific">Alterisphingorhabdus coralli</name>
    <dbReference type="NCBI Taxonomy" id="3071408"/>
    <lineage>
        <taxon>Bacteria</taxon>
        <taxon>Pseudomonadati</taxon>
        <taxon>Pseudomonadota</taxon>
        <taxon>Alphaproteobacteria</taxon>
        <taxon>Sphingomonadales</taxon>
        <taxon>Sphingomonadaceae</taxon>
        <taxon>Alterisphingorhabdus (ex Yan et al. 2024)</taxon>
    </lineage>
</organism>
<evidence type="ECO:0000313" key="7">
    <source>
        <dbReference type="Proteomes" id="UP001302429"/>
    </source>
</evidence>